<proteinExistence type="predicted"/>
<protein>
    <recommendedName>
        <fullName evidence="3">Type IV toxin-antitoxin system AbiEi family antitoxin domain-containing protein</fullName>
    </recommendedName>
</protein>
<organism evidence="1 2">
    <name type="scientific">Gordonia rubripertincta</name>
    <name type="common">Rhodococcus corallinus</name>
    <dbReference type="NCBI Taxonomy" id="36822"/>
    <lineage>
        <taxon>Bacteria</taxon>
        <taxon>Bacillati</taxon>
        <taxon>Actinomycetota</taxon>
        <taxon>Actinomycetes</taxon>
        <taxon>Mycobacteriales</taxon>
        <taxon>Gordoniaceae</taxon>
        <taxon>Gordonia</taxon>
    </lineage>
</organism>
<dbReference type="Proteomes" id="UP001195196">
    <property type="component" value="Unassembled WGS sequence"/>
</dbReference>
<evidence type="ECO:0000313" key="1">
    <source>
        <dbReference type="EMBL" id="MBM7278049.1"/>
    </source>
</evidence>
<comment type="caution">
    <text evidence="1">The sequence shown here is derived from an EMBL/GenBank/DDBJ whole genome shotgun (WGS) entry which is preliminary data.</text>
</comment>
<accession>A0AAW4G463</accession>
<reference evidence="1" key="1">
    <citation type="submission" date="2021-02" db="EMBL/GenBank/DDBJ databases">
        <title>Taxonomy, biology and ecology of Rhodococcus bacteria occurring in California pistachio and other woody hosts as revealed by genome sequence analyses.</title>
        <authorList>
            <person name="Riely B."/>
            <person name="Gai Y."/>
        </authorList>
    </citation>
    <scope>NUCLEOTIDE SEQUENCE</scope>
    <source>
        <strain evidence="1">BP-295</strain>
    </source>
</reference>
<sequence length="317" mass="34934">MAFPLDQYGLLRRAAALDAAISDNELAAAVRRRELVRLVPGVFVPASAQFDGHEGAQRLHRLKAIAVATVGDADTQAIPLSHASAAAVHGLPLLKPDIEYVHVMSGKKSGGFIQGHRHVHAAPFGDDEIVEVNGILVTTLERTAVDVATSGTFAQALAAFDQALRTDASPEKIAQILADRRRRGVRVARRALKLADPLSETVAESWSRAQMIEAGLPIPRLQHEFRGRRGTYYSDFDWDERLIGEFDGMVKYGRLRKPGTTIVDRVMQEKRREDDLRALGAIVVRWTWTDLEKGAVVGLLRPWLEKLNLVPSRPIPA</sequence>
<evidence type="ECO:0008006" key="3">
    <source>
        <dbReference type="Google" id="ProtNLM"/>
    </source>
</evidence>
<dbReference type="AlphaFoldDB" id="A0AAW4G463"/>
<dbReference type="RefSeq" id="WP_204717878.1">
    <property type="nucleotide sequence ID" value="NZ_JAFFGU010000003.1"/>
</dbReference>
<name>A0AAW4G463_GORRU</name>
<gene>
    <name evidence="1" type="ORF">JTZ10_09785</name>
</gene>
<evidence type="ECO:0000313" key="2">
    <source>
        <dbReference type="Proteomes" id="UP001195196"/>
    </source>
</evidence>
<dbReference type="EMBL" id="JAFFGU010000003">
    <property type="protein sequence ID" value="MBM7278049.1"/>
    <property type="molecule type" value="Genomic_DNA"/>
</dbReference>